<name>W6RZH9_9CLOT</name>
<protein>
    <submittedName>
        <fullName evidence="2">Peptidase M28</fullName>
    </submittedName>
</protein>
<evidence type="ECO:0000259" key="1">
    <source>
        <dbReference type="Pfam" id="PF04389"/>
    </source>
</evidence>
<dbReference type="Pfam" id="PF04389">
    <property type="entry name" value="Peptidase_M28"/>
    <property type="match status" value="1"/>
</dbReference>
<dbReference type="SUPFAM" id="SSF53187">
    <property type="entry name" value="Zn-dependent exopeptidases"/>
    <property type="match status" value="1"/>
</dbReference>
<dbReference type="HOGENOM" id="CLU_019932_0_0_9"/>
<organism evidence="2 3">
    <name type="scientific">Clostridium bornimense</name>
    <dbReference type="NCBI Taxonomy" id="1216932"/>
    <lineage>
        <taxon>Bacteria</taxon>
        <taxon>Bacillati</taxon>
        <taxon>Bacillota</taxon>
        <taxon>Clostridia</taxon>
        <taxon>Eubacteriales</taxon>
        <taxon>Clostridiaceae</taxon>
        <taxon>Clostridium</taxon>
    </lineage>
</organism>
<reference evidence="2 3" key="1">
    <citation type="submission" date="2013-11" db="EMBL/GenBank/DDBJ databases">
        <title>Complete genome sequence of Clostridum sp. M2/40.</title>
        <authorList>
            <person name="Wibberg D."/>
            <person name="Puehler A."/>
            <person name="Schlueter A."/>
        </authorList>
    </citation>
    <scope>NUCLEOTIDE SEQUENCE [LARGE SCALE GENOMIC DNA]</scope>
    <source>
        <strain evidence="3">M2/40</strain>
    </source>
</reference>
<dbReference type="KEGG" id="clt:CM240_0237"/>
<dbReference type="GO" id="GO:0006508">
    <property type="term" value="P:proteolysis"/>
    <property type="evidence" value="ECO:0007669"/>
    <property type="project" value="InterPro"/>
</dbReference>
<keyword evidence="3" id="KW-1185">Reference proteome</keyword>
<dbReference type="PANTHER" id="PTHR12147:SF26">
    <property type="entry name" value="PEPTIDASE M28 DOMAIN-CONTAINING PROTEIN"/>
    <property type="match status" value="1"/>
</dbReference>
<dbReference type="eggNOG" id="COG2234">
    <property type="taxonomic scope" value="Bacteria"/>
</dbReference>
<feature type="domain" description="Peptidase M28" evidence="1">
    <location>
        <begin position="110"/>
        <end position="303"/>
    </location>
</feature>
<dbReference type="InterPro" id="IPR045175">
    <property type="entry name" value="M28_fam"/>
</dbReference>
<dbReference type="Gene3D" id="3.40.630.10">
    <property type="entry name" value="Zn peptidases"/>
    <property type="match status" value="1"/>
</dbReference>
<proteinExistence type="predicted"/>
<evidence type="ECO:0000313" key="2">
    <source>
        <dbReference type="EMBL" id="CDM67407.1"/>
    </source>
</evidence>
<dbReference type="Proteomes" id="UP000019426">
    <property type="component" value="Chromosome M2/40_rep1"/>
</dbReference>
<dbReference type="EMBL" id="HG917868">
    <property type="protein sequence ID" value="CDM67407.1"/>
    <property type="molecule type" value="Genomic_DNA"/>
</dbReference>
<dbReference type="RefSeq" id="WP_051483622.1">
    <property type="nucleotide sequence ID" value="NZ_HG917868.1"/>
</dbReference>
<gene>
    <name evidence="2" type="ORF">CM240_0237</name>
</gene>
<dbReference type="InterPro" id="IPR007484">
    <property type="entry name" value="Peptidase_M28"/>
</dbReference>
<dbReference type="STRING" id="1216932.CM240_0237"/>
<dbReference type="GO" id="GO:0008235">
    <property type="term" value="F:metalloexopeptidase activity"/>
    <property type="evidence" value="ECO:0007669"/>
    <property type="project" value="InterPro"/>
</dbReference>
<sequence length="311" mass="34747">MKKRFVLLLITIILLLPLISCVSKTNTNASIKNIQLTNVKKVLNENYQAKIIDKKSIIETLTSDEFEGRAIGSNGNKLTEEYIDKLFRDIGLNSLFNNGYKHKYNTTSNNIVGKIDGKSNNAIIISAHFDHIGYQDGKIIKGAIDNASGVSVLLEVAEILKNTYSLENPEFDIVFAAFNGEESGRMGSSKFVHDIIGKYDNLIDINIDSVGYINGGKITFLNNKGYNNLNKFMKESLENNGLEVTLDNKILGRSDSDSFKRPEMKSICIIEENIKEVIHSEKDTSDVVDYSKLDKISNSIIELVENITYAD</sequence>
<dbReference type="PANTHER" id="PTHR12147">
    <property type="entry name" value="METALLOPEPTIDASE M28 FAMILY MEMBER"/>
    <property type="match status" value="1"/>
</dbReference>
<dbReference type="AlphaFoldDB" id="W6RZH9"/>
<accession>W6RZH9</accession>
<evidence type="ECO:0000313" key="3">
    <source>
        <dbReference type="Proteomes" id="UP000019426"/>
    </source>
</evidence>
<dbReference type="PATRIC" id="fig|1216932.3.peg.218"/>